<feature type="transmembrane region" description="Helical" evidence="1">
    <location>
        <begin position="20"/>
        <end position="38"/>
    </location>
</feature>
<evidence type="ECO:0000256" key="1">
    <source>
        <dbReference type="SAM" id="Phobius"/>
    </source>
</evidence>
<sequence>MENETDQGKRRHCLGATVDVMQFVFSLVSFAFCFLLSVQTSDMKDRIVDLEIGSGAGVLNPFHGIAMDQFNAMIQERVDELLSQRSYEHLVRIRTARQVSPPECNCPPGQGFGCQSMMPSAGKMAAQTLLMAMSKPVII</sequence>
<reference evidence="2 3" key="1">
    <citation type="submission" date="2020-04" db="EMBL/GenBank/DDBJ databases">
        <title>Chromosome-level genome assembly of a cyprinid fish Onychostoma macrolepis by integration of Nanopore Sequencing, Bionano and Hi-C technology.</title>
        <authorList>
            <person name="Wang D."/>
        </authorList>
    </citation>
    <scope>NUCLEOTIDE SEQUENCE [LARGE SCALE GENOMIC DNA]</scope>
    <source>
        <strain evidence="2">SWU-2019</strain>
        <tissue evidence="2">Muscle</tissue>
    </source>
</reference>
<gene>
    <name evidence="2" type="ORF">G5714_007770</name>
</gene>
<name>A0A7J6CTR4_9TELE</name>
<keyword evidence="1" id="KW-0472">Membrane</keyword>
<evidence type="ECO:0000313" key="3">
    <source>
        <dbReference type="Proteomes" id="UP000579812"/>
    </source>
</evidence>
<comment type="caution">
    <text evidence="2">The sequence shown here is derived from an EMBL/GenBank/DDBJ whole genome shotgun (WGS) entry which is preliminary data.</text>
</comment>
<keyword evidence="1" id="KW-0812">Transmembrane</keyword>
<protein>
    <submittedName>
        <fullName evidence="2">Uncharacterized protein</fullName>
    </submittedName>
</protein>
<evidence type="ECO:0000313" key="2">
    <source>
        <dbReference type="EMBL" id="KAF4110739.1"/>
    </source>
</evidence>
<dbReference type="AlphaFoldDB" id="A0A7J6CTR4"/>
<organism evidence="2 3">
    <name type="scientific">Onychostoma macrolepis</name>
    <dbReference type="NCBI Taxonomy" id="369639"/>
    <lineage>
        <taxon>Eukaryota</taxon>
        <taxon>Metazoa</taxon>
        <taxon>Chordata</taxon>
        <taxon>Craniata</taxon>
        <taxon>Vertebrata</taxon>
        <taxon>Euteleostomi</taxon>
        <taxon>Actinopterygii</taxon>
        <taxon>Neopterygii</taxon>
        <taxon>Teleostei</taxon>
        <taxon>Ostariophysi</taxon>
        <taxon>Cypriniformes</taxon>
        <taxon>Cyprinidae</taxon>
        <taxon>Acrossocheilinae</taxon>
        <taxon>Onychostoma</taxon>
    </lineage>
</organism>
<dbReference type="EMBL" id="JAAMOB010000007">
    <property type="protein sequence ID" value="KAF4110739.1"/>
    <property type="molecule type" value="Genomic_DNA"/>
</dbReference>
<proteinExistence type="predicted"/>
<keyword evidence="1" id="KW-1133">Transmembrane helix</keyword>
<accession>A0A7J6CTR4</accession>
<keyword evidence="3" id="KW-1185">Reference proteome</keyword>
<dbReference type="Proteomes" id="UP000579812">
    <property type="component" value="Unassembled WGS sequence"/>
</dbReference>